<comment type="subcellular location">
    <subcellularLocation>
        <location evidence="1 6">Secreted</location>
    </subcellularLocation>
</comment>
<keyword evidence="5 6" id="KW-0732">Signal</keyword>
<reference evidence="7" key="1">
    <citation type="submission" date="2021-01" db="UniProtKB">
        <authorList>
            <consortium name="EnsemblPlants"/>
        </authorList>
    </citation>
    <scope>IDENTIFICATION</scope>
</reference>
<name>A0A7N0VMK2_KALFE</name>
<comment type="similarity">
    <text evidence="2 6">Belongs to the plant self-incompatibility (S1) protein family.</text>
</comment>
<evidence type="ECO:0000313" key="8">
    <source>
        <dbReference type="Proteomes" id="UP000594263"/>
    </source>
</evidence>
<evidence type="ECO:0000256" key="4">
    <source>
        <dbReference type="ARBA" id="ARBA00022525"/>
    </source>
</evidence>
<evidence type="ECO:0000256" key="1">
    <source>
        <dbReference type="ARBA" id="ARBA00004613"/>
    </source>
</evidence>
<dbReference type="OMA" id="WHLRENK"/>
<dbReference type="GO" id="GO:0005576">
    <property type="term" value="C:extracellular region"/>
    <property type="evidence" value="ECO:0007669"/>
    <property type="project" value="UniProtKB-SubCell"/>
</dbReference>
<organism evidence="7 8">
    <name type="scientific">Kalanchoe fedtschenkoi</name>
    <name type="common">Lavender scallops</name>
    <name type="synonym">South American air plant</name>
    <dbReference type="NCBI Taxonomy" id="63787"/>
    <lineage>
        <taxon>Eukaryota</taxon>
        <taxon>Viridiplantae</taxon>
        <taxon>Streptophyta</taxon>
        <taxon>Embryophyta</taxon>
        <taxon>Tracheophyta</taxon>
        <taxon>Spermatophyta</taxon>
        <taxon>Magnoliopsida</taxon>
        <taxon>eudicotyledons</taxon>
        <taxon>Gunneridae</taxon>
        <taxon>Pentapetalae</taxon>
        <taxon>Saxifragales</taxon>
        <taxon>Crassulaceae</taxon>
        <taxon>Kalanchoe</taxon>
    </lineage>
</organism>
<accession>A0A7N0VMK2</accession>
<evidence type="ECO:0000256" key="6">
    <source>
        <dbReference type="RuleBase" id="RU367044"/>
    </source>
</evidence>
<dbReference type="EnsemblPlants" id="Kaladp1228s0006.1.v1.1">
    <property type="protein sequence ID" value="Kaladp1228s0006.1.v1.1.CDS.1"/>
    <property type="gene ID" value="Kaladp1228s0006.v1.1"/>
</dbReference>
<dbReference type="Proteomes" id="UP000594263">
    <property type="component" value="Unplaced"/>
</dbReference>
<keyword evidence="8" id="KW-1185">Reference proteome</keyword>
<feature type="signal peptide" evidence="6">
    <location>
        <begin position="1"/>
        <end position="28"/>
    </location>
</feature>
<protein>
    <recommendedName>
        <fullName evidence="6">S-protein homolog</fullName>
    </recommendedName>
</protein>
<evidence type="ECO:0000313" key="7">
    <source>
        <dbReference type="EnsemblPlants" id="Kaladp1228s0006.1.v1.1.CDS.1"/>
    </source>
</evidence>
<feature type="chain" id="PRO_5029951539" description="S-protein homolog" evidence="6">
    <location>
        <begin position="29"/>
        <end position="134"/>
    </location>
</feature>
<evidence type="ECO:0000256" key="3">
    <source>
        <dbReference type="ARBA" id="ARBA00022471"/>
    </source>
</evidence>
<proteinExistence type="inferred from homology"/>
<dbReference type="AlphaFoldDB" id="A0A7N0VMK2"/>
<evidence type="ECO:0000256" key="5">
    <source>
        <dbReference type="ARBA" id="ARBA00022729"/>
    </source>
</evidence>
<dbReference type="PANTHER" id="PTHR31232">
    <property type="match status" value="1"/>
</dbReference>
<keyword evidence="3 6" id="KW-0713">Self-incompatibility</keyword>
<dbReference type="GO" id="GO:0060320">
    <property type="term" value="P:rejection of self pollen"/>
    <property type="evidence" value="ECO:0007669"/>
    <property type="project" value="UniProtKB-KW"/>
</dbReference>
<sequence length="134" mass="15639">MASLRFSIIVPLLITLLCSSHVVVNVSARPRVWVHVFNKCQSGLDILLHCWSSEDDLGLHVLKHDQMYQFTFCPNIWGSTKFECRVQFGDGSEKQFMVYKFSRDSGGCRHCIWHLRENKACQLLNGEWVCYDYY</sequence>
<dbReference type="InterPro" id="IPR010264">
    <property type="entry name" value="Self-incomp_S1"/>
</dbReference>
<dbReference type="Gramene" id="Kaladp1228s0006.1.v1.1">
    <property type="protein sequence ID" value="Kaladp1228s0006.1.v1.1.CDS.1"/>
    <property type="gene ID" value="Kaladp1228s0006.v1.1"/>
</dbReference>
<dbReference type="PANTHER" id="PTHR31232:SF149">
    <property type="entry name" value="S-PROTEIN HOMOLOG"/>
    <property type="match status" value="1"/>
</dbReference>
<keyword evidence="4 6" id="KW-0964">Secreted</keyword>
<evidence type="ECO:0000256" key="2">
    <source>
        <dbReference type="ARBA" id="ARBA00005581"/>
    </source>
</evidence>
<dbReference type="Pfam" id="PF05938">
    <property type="entry name" value="Self-incomp_S1"/>
    <property type="match status" value="1"/>
</dbReference>